<dbReference type="PRINTS" id="PR00133">
    <property type="entry name" value="GLHYDRLASE3"/>
</dbReference>
<dbReference type="InterPro" id="IPR001764">
    <property type="entry name" value="Glyco_hydro_3_N"/>
</dbReference>
<dbReference type="NCBIfam" id="NF003740">
    <property type="entry name" value="PRK05337.1"/>
    <property type="match status" value="1"/>
</dbReference>
<dbReference type="Gene3D" id="3.20.20.300">
    <property type="entry name" value="Glycoside hydrolase, family 3, N-terminal domain"/>
    <property type="match status" value="1"/>
</dbReference>
<dbReference type="InterPro" id="IPR036962">
    <property type="entry name" value="Glyco_hydro_3_N_sf"/>
</dbReference>
<dbReference type="PANTHER" id="PTHR30480">
    <property type="entry name" value="BETA-HEXOSAMINIDASE-RELATED"/>
    <property type="match status" value="1"/>
</dbReference>
<comment type="similarity">
    <text evidence="1">Belongs to the glycosyl hydrolase 3 family.</text>
</comment>
<evidence type="ECO:0000313" key="5">
    <source>
        <dbReference type="EMBL" id="WNM26784.1"/>
    </source>
</evidence>
<dbReference type="InterPro" id="IPR017853">
    <property type="entry name" value="GH"/>
</dbReference>
<dbReference type="GO" id="GO:0005975">
    <property type="term" value="P:carbohydrate metabolic process"/>
    <property type="evidence" value="ECO:0007669"/>
    <property type="project" value="InterPro"/>
</dbReference>
<name>A0AA96FAR8_9MICO</name>
<dbReference type="Proteomes" id="UP001303408">
    <property type="component" value="Chromosome"/>
</dbReference>
<dbReference type="PROSITE" id="PS00775">
    <property type="entry name" value="GLYCOSYL_HYDROL_F3"/>
    <property type="match status" value="1"/>
</dbReference>
<dbReference type="EC" id="3.2.1.52" evidence="5"/>
<protein>
    <submittedName>
        <fullName evidence="5">Beta-N-acetylhexosaminidase</fullName>
        <ecNumber evidence="5">3.2.1.52</ecNumber>
    </submittedName>
</protein>
<feature type="domain" description="Glycoside hydrolase family 3 N-terminal" evidence="4">
    <location>
        <begin position="26"/>
        <end position="318"/>
    </location>
</feature>
<sequence>MTALTVLMPGFEGTTLPEWLERRLREGLGGVCLFGTNVASRSQLRELTDAIHAANPHAIIAIDEEGGDVSRLYQAEGSPFPGNAVLGRLDDASLTERVAAQVGWELRAAGVDLTLAPDVDVNANPLNPVIGVRSFGADPELAGRHAAAWTRGVQGTGVAACAKHFPGHGDTAQDSHVALPTVSADAATVRARDLPPFSAAIEAGTETVMSSHILVPALDAADAATFSRPVLRGLLRDELGFDGVVVSDALDMKGASGRIGIPAAAVRALDGGCDLLCLGTRNTDEQVGQIAEAIDAAVASGALDAADLGAACARVERLGAALAGRRDGALPDGLAWGEVPGLSPRRLVDAFDVSAEASAAFTAAARVAWVRLEPAANIAVGESPWGPFAVGATPTATVGPEDDPAVAVSAVPDGSLVVVVGKDNHRHAFALAAIEAMRASHRTVVVDMGWPDASAGAADVCTFGASRVVGAALLELVGGR</sequence>
<dbReference type="InterPro" id="IPR019800">
    <property type="entry name" value="Glyco_hydro_3_AS"/>
</dbReference>
<dbReference type="EMBL" id="CP134880">
    <property type="protein sequence ID" value="WNM26784.1"/>
    <property type="molecule type" value="Genomic_DNA"/>
</dbReference>
<evidence type="ECO:0000256" key="1">
    <source>
        <dbReference type="ARBA" id="ARBA00005336"/>
    </source>
</evidence>
<dbReference type="PANTHER" id="PTHR30480:SF16">
    <property type="entry name" value="GLYCOSIDE HYDROLASE FAMILY 3 DOMAIN PROTEIN"/>
    <property type="match status" value="1"/>
</dbReference>
<dbReference type="KEGG" id="dcp:RN607_11335"/>
<accession>A0AA96FAR8</accession>
<evidence type="ECO:0000256" key="3">
    <source>
        <dbReference type="ARBA" id="ARBA00023295"/>
    </source>
</evidence>
<dbReference type="GO" id="GO:0004563">
    <property type="term" value="F:beta-N-acetylhexosaminidase activity"/>
    <property type="evidence" value="ECO:0007669"/>
    <property type="project" value="UniProtKB-EC"/>
</dbReference>
<dbReference type="SUPFAM" id="SSF51445">
    <property type="entry name" value="(Trans)glycosidases"/>
    <property type="match status" value="1"/>
</dbReference>
<evidence type="ECO:0000256" key="2">
    <source>
        <dbReference type="ARBA" id="ARBA00022801"/>
    </source>
</evidence>
<keyword evidence="3 5" id="KW-0326">Glycosidase</keyword>
<organism evidence="5">
    <name type="scientific">Demequina capsici</name>
    <dbReference type="NCBI Taxonomy" id="3075620"/>
    <lineage>
        <taxon>Bacteria</taxon>
        <taxon>Bacillati</taxon>
        <taxon>Actinomycetota</taxon>
        <taxon>Actinomycetes</taxon>
        <taxon>Micrococcales</taxon>
        <taxon>Demequinaceae</taxon>
        <taxon>Demequina</taxon>
    </lineage>
</organism>
<dbReference type="InterPro" id="IPR050226">
    <property type="entry name" value="NagZ_Beta-hexosaminidase"/>
</dbReference>
<dbReference type="GO" id="GO:0009254">
    <property type="term" value="P:peptidoglycan turnover"/>
    <property type="evidence" value="ECO:0007669"/>
    <property type="project" value="TreeGrafter"/>
</dbReference>
<dbReference type="Pfam" id="PF00933">
    <property type="entry name" value="Glyco_hydro_3"/>
    <property type="match status" value="1"/>
</dbReference>
<proteinExistence type="inferred from homology"/>
<gene>
    <name evidence="5" type="primary">nagZ</name>
    <name evidence="5" type="ORF">RN607_11335</name>
</gene>
<dbReference type="RefSeq" id="WP_313542692.1">
    <property type="nucleotide sequence ID" value="NZ_CP134880.1"/>
</dbReference>
<reference evidence="5" key="1">
    <citation type="submission" date="2023-09" db="EMBL/GenBank/DDBJ databases">
        <title>Demequina sp. a novel bacteria isolated from Capsicum annuum.</title>
        <authorList>
            <person name="Humaira Z."/>
            <person name="Lee J."/>
            <person name="Cho D."/>
        </authorList>
    </citation>
    <scope>NUCLEOTIDE SEQUENCE</scope>
    <source>
        <strain evidence="5">PMTSA13</strain>
    </source>
</reference>
<keyword evidence="2 5" id="KW-0378">Hydrolase</keyword>
<evidence type="ECO:0000259" key="4">
    <source>
        <dbReference type="Pfam" id="PF00933"/>
    </source>
</evidence>
<dbReference type="AlphaFoldDB" id="A0AA96FAR8"/>